<proteinExistence type="inferred from homology"/>
<evidence type="ECO:0000256" key="3">
    <source>
        <dbReference type="ARBA" id="ARBA00023239"/>
    </source>
</evidence>
<dbReference type="EMBL" id="FNAX01000001">
    <property type="protein sequence ID" value="SDE34421.1"/>
    <property type="molecule type" value="Genomic_DNA"/>
</dbReference>
<dbReference type="UniPathway" id="UPA00079"/>
<evidence type="ECO:0000313" key="6">
    <source>
        <dbReference type="EMBL" id="SDE34421.1"/>
    </source>
</evidence>
<dbReference type="SUPFAM" id="SSF53850">
    <property type="entry name" value="Periplasmic binding protein-like II"/>
    <property type="match status" value="1"/>
</dbReference>
<comment type="pathway">
    <text evidence="1 4">Quinol/quinone metabolism; menaquinone biosynthesis.</text>
</comment>
<dbReference type="InterPro" id="IPR003773">
    <property type="entry name" value="Menaquinone_biosynth"/>
</dbReference>
<dbReference type="InterPro" id="IPR030868">
    <property type="entry name" value="MqnA"/>
</dbReference>
<evidence type="ECO:0000313" key="7">
    <source>
        <dbReference type="Proteomes" id="UP000198614"/>
    </source>
</evidence>
<dbReference type="Gene3D" id="3.40.190.10">
    <property type="entry name" value="Periplasmic binding protein-like II"/>
    <property type="match status" value="2"/>
</dbReference>
<evidence type="ECO:0000256" key="1">
    <source>
        <dbReference type="ARBA" id="ARBA00004863"/>
    </source>
</evidence>
<organism evidence="6 7">
    <name type="scientific">Streptomyces griseoaurantiacus</name>
    <dbReference type="NCBI Taxonomy" id="68213"/>
    <lineage>
        <taxon>Bacteria</taxon>
        <taxon>Bacillati</taxon>
        <taxon>Actinomycetota</taxon>
        <taxon>Actinomycetes</taxon>
        <taxon>Kitasatosporales</taxon>
        <taxon>Streptomycetaceae</taxon>
        <taxon>Streptomyces</taxon>
        <taxon>Streptomyces aurantiacus group</taxon>
    </lineage>
</organism>
<evidence type="ECO:0000256" key="5">
    <source>
        <dbReference type="SAM" id="MobiDB-lite"/>
    </source>
</evidence>
<comment type="similarity">
    <text evidence="4">Belongs to the MqnA/MqnD family. MqnA subfamily.</text>
</comment>
<accession>A0A1G7C528</accession>
<evidence type="ECO:0000256" key="2">
    <source>
        <dbReference type="ARBA" id="ARBA00022428"/>
    </source>
</evidence>
<dbReference type="HAMAP" id="MF_00995">
    <property type="entry name" value="MqnA"/>
    <property type="match status" value="1"/>
</dbReference>
<dbReference type="CDD" id="cd13634">
    <property type="entry name" value="PBP2_Sco4506"/>
    <property type="match status" value="1"/>
</dbReference>
<dbReference type="PANTHER" id="PTHR37690">
    <property type="entry name" value="CHORISMATE DEHYDRATASE"/>
    <property type="match status" value="1"/>
</dbReference>
<gene>
    <name evidence="4" type="primary">mqnA</name>
    <name evidence="6" type="ORF">SAMN05216260_101379</name>
</gene>
<dbReference type="PANTHER" id="PTHR37690:SF1">
    <property type="entry name" value="CHORISMATE DEHYDRATASE"/>
    <property type="match status" value="1"/>
</dbReference>
<keyword evidence="2 4" id="KW-0474">Menaquinone biosynthesis</keyword>
<feature type="region of interest" description="Disordered" evidence="5">
    <location>
        <begin position="1"/>
        <end position="24"/>
    </location>
</feature>
<keyword evidence="3 4" id="KW-0456">Lyase</keyword>
<comment type="catalytic activity">
    <reaction evidence="4">
        <text>chorismate = 3-[(1-carboxyvinyl)-oxy]benzoate + H2O</text>
        <dbReference type="Rhea" id="RHEA:40051"/>
        <dbReference type="ChEBI" id="CHEBI:15377"/>
        <dbReference type="ChEBI" id="CHEBI:29748"/>
        <dbReference type="ChEBI" id="CHEBI:76981"/>
        <dbReference type="EC" id="4.2.1.151"/>
    </reaction>
</comment>
<name>A0A1G7C528_9ACTN</name>
<dbReference type="AlphaFoldDB" id="A0A1G7C528"/>
<dbReference type="GO" id="GO:0009234">
    <property type="term" value="P:menaquinone biosynthetic process"/>
    <property type="evidence" value="ECO:0007669"/>
    <property type="project" value="UniProtKB-UniRule"/>
</dbReference>
<dbReference type="Pfam" id="PF02621">
    <property type="entry name" value="VitK2_biosynth"/>
    <property type="match status" value="1"/>
</dbReference>
<evidence type="ECO:0000256" key="4">
    <source>
        <dbReference type="HAMAP-Rule" id="MF_00995"/>
    </source>
</evidence>
<dbReference type="GO" id="GO:0016836">
    <property type="term" value="F:hydro-lyase activity"/>
    <property type="evidence" value="ECO:0007669"/>
    <property type="project" value="UniProtKB-UniRule"/>
</dbReference>
<sequence length="310" mass="33078">MTEVHAASRRSAPSRRRTTHPAPAAPFRLGDISFLNCAPLRWGLRHGGAREQFALASGPPEWLAEELLAGRLDAGPVSLVRYLRHPDAWELLPGGLAVGSDGPVRSCHLVSRAPLGELDGAVVALSRTSRTTTLLARILLEDALGVRPEYRPAPQHLDSMLATADAAVLIGDEALRLHARPPAGLRVQDTGALWREWTGLPMVFAVWVVRREVARERPERVRAISAALAEAAALARAHPAAVARAAAAESARGSGGPLSEDVLLDYYRVLDYSLGARQLAAVREFAHRAAARGEVPLADPPPPTAPGGHP</sequence>
<reference evidence="6 7" key="1">
    <citation type="submission" date="2016-10" db="EMBL/GenBank/DDBJ databases">
        <authorList>
            <person name="de Groot N.N."/>
        </authorList>
    </citation>
    <scope>NUCLEOTIDE SEQUENCE [LARGE SCALE GENOMIC DNA]</scope>
    <source>
        <strain evidence="6 7">CGMCC 4.1859</strain>
    </source>
</reference>
<dbReference type="Proteomes" id="UP000198614">
    <property type="component" value="Unassembled WGS sequence"/>
</dbReference>
<comment type="function">
    <text evidence="4">Catalyzes the dehydration of chorismate into 3-[(1-carboxyvinyl)oxy]benzoate, a step in the biosynthesis of menaquinone (MK, vitamin K2).</text>
</comment>
<protein>
    <recommendedName>
        <fullName evidence="4">Chorismate dehydratase</fullName>
        <ecNumber evidence="4">4.2.1.151</ecNumber>
    </recommendedName>
    <alternativeName>
        <fullName evidence="4">Menaquinone biosynthetic enzyme MqnA</fullName>
    </alternativeName>
</protein>
<dbReference type="EC" id="4.2.1.151" evidence="4"/>